<keyword evidence="1" id="KW-1133">Transmembrane helix</keyword>
<accession>Q0W8W2</accession>
<feature type="transmembrane region" description="Helical" evidence="1">
    <location>
        <begin position="40"/>
        <end position="61"/>
    </location>
</feature>
<dbReference type="KEGG" id="rci:LRC177"/>
<gene>
    <name evidence="2" type="ORF">LRC177</name>
</gene>
<evidence type="ECO:0000313" key="3">
    <source>
        <dbReference type="Proteomes" id="UP000000663"/>
    </source>
</evidence>
<dbReference type="Proteomes" id="UP000000663">
    <property type="component" value="Chromosome"/>
</dbReference>
<feature type="transmembrane region" description="Helical" evidence="1">
    <location>
        <begin position="102"/>
        <end position="123"/>
    </location>
</feature>
<reference evidence="2 3" key="1">
    <citation type="journal article" date="2006" name="Science">
        <title>Genome of rice cluster I archaea -- the key methane producers in the rice rhizosphere.</title>
        <authorList>
            <person name="Erkel C."/>
            <person name="Kube M."/>
            <person name="Reinhardt R."/>
            <person name="Liesack W."/>
        </authorList>
    </citation>
    <scope>NUCLEOTIDE SEQUENCE [LARGE SCALE GENOMIC DNA]</scope>
    <source>
        <strain evidence="3">DSM 22066 / NBRC 105507 / MRE50</strain>
    </source>
</reference>
<dbReference type="eggNOG" id="arCOG12609">
    <property type="taxonomic scope" value="Archaea"/>
</dbReference>
<keyword evidence="1" id="KW-0472">Membrane</keyword>
<dbReference type="STRING" id="351160.LRC177"/>
<dbReference type="GeneID" id="5144192"/>
<sequence>MTLQRLMPFISMFIYSLIIVVASLLLAGLYIILTGGGNLIVALSNLLFIESGIILLIGASIEFFHLAGRDDRVVVSTKVLFPIRAGESKADAHNVELHNPGWLLIFLGALLFAYSLTLVLLFAK</sequence>
<evidence type="ECO:0008006" key="4">
    <source>
        <dbReference type="Google" id="ProtNLM"/>
    </source>
</evidence>
<dbReference type="EMBL" id="AM114193">
    <property type="protein sequence ID" value="CAJ35181.1"/>
    <property type="molecule type" value="Genomic_DNA"/>
</dbReference>
<evidence type="ECO:0000256" key="1">
    <source>
        <dbReference type="SAM" id="Phobius"/>
    </source>
</evidence>
<feature type="transmembrane region" description="Helical" evidence="1">
    <location>
        <begin position="12"/>
        <end position="33"/>
    </location>
</feature>
<keyword evidence="3" id="KW-1185">Reference proteome</keyword>
<protein>
    <recommendedName>
        <fullName evidence="4">DUF3899 domain-containing protein</fullName>
    </recommendedName>
</protein>
<name>Q0W8W2_METAR</name>
<dbReference type="RefSeq" id="WP_012037307.1">
    <property type="nucleotide sequence ID" value="NC_009464.1"/>
</dbReference>
<keyword evidence="1" id="KW-0812">Transmembrane</keyword>
<evidence type="ECO:0000313" key="2">
    <source>
        <dbReference type="EMBL" id="CAJ35181.1"/>
    </source>
</evidence>
<proteinExistence type="predicted"/>
<dbReference type="AlphaFoldDB" id="Q0W8W2"/>
<organism evidence="2 3">
    <name type="scientific">Methanocella arvoryzae (strain DSM 22066 / NBRC 105507 / MRE50)</name>
    <dbReference type="NCBI Taxonomy" id="351160"/>
    <lineage>
        <taxon>Archaea</taxon>
        <taxon>Methanobacteriati</taxon>
        <taxon>Methanobacteriota</taxon>
        <taxon>Stenosarchaea group</taxon>
        <taxon>Methanomicrobia</taxon>
        <taxon>Methanocellales</taxon>
        <taxon>Methanocellaceae</taxon>
        <taxon>Methanocella</taxon>
    </lineage>
</organism>